<evidence type="ECO:0000256" key="1">
    <source>
        <dbReference type="ARBA" id="ARBA00004211"/>
    </source>
</evidence>
<dbReference type="Proteomes" id="UP000182259">
    <property type="component" value="Chromosome II"/>
</dbReference>
<keyword evidence="4 6" id="KW-1133">Transmembrane helix</keyword>
<name>A0A1L0DGV5_9ASCO</name>
<evidence type="ECO:0000256" key="4">
    <source>
        <dbReference type="ARBA" id="ARBA00022989"/>
    </source>
</evidence>
<dbReference type="GO" id="GO:0061817">
    <property type="term" value="P:endoplasmic reticulum-plasma membrane tethering"/>
    <property type="evidence" value="ECO:0007669"/>
    <property type="project" value="TreeGrafter"/>
</dbReference>
<keyword evidence="3 6" id="KW-0812">Transmembrane</keyword>
<dbReference type="PANTHER" id="PTHR10809:SF6">
    <property type="entry name" value="AT11025P-RELATED"/>
    <property type="match status" value="1"/>
</dbReference>
<keyword evidence="5 6" id="KW-0472">Membrane</keyword>
<feature type="domain" description="MSP" evidence="7">
    <location>
        <begin position="1"/>
        <end position="116"/>
    </location>
</feature>
<dbReference type="GO" id="GO:0005886">
    <property type="term" value="C:plasma membrane"/>
    <property type="evidence" value="ECO:0007669"/>
    <property type="project" value="TreeGrafter"/>
</dbReference>
<comment type="similarity">
    <text evidence="2">Belongs to the VAMP-associated protein (VAP) (TC 9.B.17) family.</text>
</comment>
<dbReference type="Gene3D" id="2.60.40.10">
    <property type="entry name" value="Immunoglobulins"/>
    <property type="match status" value="1"/>
</dbReference>
<dbReference type="GO" id="GO:0005789">
    <property type="term" value="C:endoplasmic reticulum membrane"/>
    <property type="evidence" value="ECO:0007669"/>
    <property type="project" value="InterPro"/>
</dbReference>
<dbReference type="EMBL" id="LT635765">
    <property type="protein sequence ID" value="SGZ51630.1"/>
    <property type="molecule type" value="Genomic_DNA"/>
</dbReference>
<protein>
    <submittedName>
        <fullName evidence="8">CIC11C00000000676</fullName>
    </submittedName>
</protein>
<evidence type="ECO:0000256" key="2">
    <source>
        <dbReference type="ARBA" id="ARBA00008932"/>
    </source>
</evidence>
<comment type="subcellular location">
    <subcellularLocation>
        <location evidence="1">Membrane</location>
        <topology evidence="1">Single-pass type IV membrane protein</topology>
    </subcellularLocation>
</comment>
<dbReference type="PANTHER" id="PTHR10809">
    <property type="entry name" value="VESICLE-ASSOCIATED MEMBRANE PROTEIN-ASSOCIATED PROTEIN"/>
    <property type="match status" value="1"/>
</dbReference>
<evidence type="ECO:0000259" key="7">
    <source>
        <dbReference type="PROSITE" id="PS50202"/>
    </source>
</evidence>
<dbReference type="PIRSF" id="PIRSF019693">
    <property type="entry name" value="VAMP-associated"/>
    <property type="match status" value="1"/>
</dbReference>
<sequence>MIPSRTFTEPATEYLFLSNSSDEPLAFKVKTTAPKLYCVRPNASIVAPGESVKISLILQGFSQPLAKDYKCKDKFLIVSVPCPGLEDASKVSELWPLLESKYKEQLLQKKLKVNFVITSDDDDKDESQFNDTTYANATQSAPFTAPATVGASGAAGAGASALSKDISEKAEINNEQAPLSTNGTAATLADVSATDVNSGATTTNEKRTVVEPVDTELEQSNARISTLSEKLDSNETAAAAAPVKTTTEEPVSGISLPFAAILVLIALLLGWYIF</sequence>
<dbReference type="InterPro" id="IPR016763">
    <property type="entry name" value="VAP"/>
</dbReference>
<gene>
    <name evidence="8" type="ORF">SAMEA4029009_CIC11G00000000676</name>
</gene>
<evidence type="ECO:0000313" key="8">
    <source>
        <dbReference type="EMBL" id="SGZ51630.1"/>
    </source>
</evidence>
<accession>A0A1L0DGV5</accession>
<reference evidence="9" key="1">
    <citation type="submission" date="2016-10" db="EMBL/GenBank/DDBJ databases">
        <authorList>
            <person name="Geijer C."/>
            <person name="Jareborg N."/>
            <person name="Dainat J."/>
        </authorList>
    </citation>
    <scope>NUCLEOTIDE SEQUENCE [LARGE SCALE GENOMIC DNA]</scope>
    <source>
        <strain evidence="9">PYCC 4715</strain>
    </source>
</reference>
<dbReference type="PROSITE" id="PS50202">
    <property type="entry name" value="MSP"/>
    <property type="match status" value="1"/>
</dbReference>
<dbReference type="GO" id="GO:0033149">
    <property type="term" value="F:FFAT motif binding"/>
    <property type="evidence" value="ECO:0007669"/>
    <property type="project" value="TreeGrafter"/>
</dbReference>
<dbReference type="SUPFAM" id="SSF49354">
    <property type="entry name" value="PapD-like"/>
    <property type="match status" value="1"/>
</dbReference>
<organism evidence="8 9">
    <name type="scientific">Sungouiella intermedia</name>
    <dbReference type="NCBI Taxonomy" id="45354"/>
    <lineage>
        <taxon>Eukaryota</taxon>
        <taxon>Fungi</taxon>
        <taxon>Dikarya</taxon>
        <taxon>Ascomycota</taxon>
        <taxon>Saccharomycotina</taxon>
        <taxon>Pichiomycetes</taxon>
        <taxon>Metschnikowiaceae</taxon>
        <taxon>Sungouiella</taxon>
    </lineage>
</organism>
<dbReference type="Pfam" id="PF00635">
    <property type="entry name" value="Motile_Sperm"/>
    <property type="match status" value="1"/>
</dbReference>
<proteinExistence type="inferred from homology"/>
<dbReference type="InterPro" id="IPR013783">
    <property type="entry name" value="Ig-like_fold"/>
</dbReference>
<dbReference type="InterPro" id="IPR008962">
    <property type="entry name" value="PapD-like_sf"/>
</dbReference>
<dbReference type="AlphaFoldDB" id="A0A1L0DGV5"/>
<evidence type="ECO:0000313" key="9">
    <source>
        <dbReference type="Proteomes" id="UP000182259"/>
    </source>
</evidence>
<feature type="transmembrane region" description="Helical" evidence="6">
    <location>
        <begin position="254"/>
        <end position="273"/>
    </location>
</feature>
<dbReference type="GO" id="GO:0090158">
    <property type="term" value="P:endoplasmic reticulum membrane organization"/>
    <property type="evidence" value="ECO:0007669"/>
    <property type="project" value="TreeGrafter"/>
</dbReference>
<evidence type="ECO:0000256" key="5">
    <source>
        <dbReference type="ARBA" id="ARBA00023136"/>
    </source>
</evidence>
<evidence type="ECO:0000256" key="6">
    <source>
        <dbReference type="SAM" id="Phobius"/>
    </source>
</evidence>
<dbReference type="InterPro" id="IPR000535">
    <property type="entry name" value="MSP_dom"/>
</dbReference>
<evidence type="ECO:0000256" key="3">
    <source>
        <dbReference type="ARBA" id="ARBA00022692"/>
    </source>
</evidence>